<dbReference type="Gene3D" id="1.10.10.10">
    <property type="entry name" value="Winged helix-like DNA-binding domain superfamily/Winged helix DNA-binding domain"/>
    <property type="match status" value="1"/>
</dbReference>
<dbReference type="InterPro" id="IPR036388">
    <property type="entry name" value="WH-like_DNA-bd_sf"/>
</dbReference>
<dbReference type="PROSITE" id="PS50931">
    <property type="entry name" value="HTH_LYSR"/>
    <property type="match status" value="1"/>
</dbReference>
<dbReference type="InterPro" id="IPR050176">
    <property type="entry name" value="LTTR"/>
</dbReference>
<dbReference type="InterPro" id="IPR005119">
    <property type="entry name" value="LysR_subst-bd"/>
</dbReference>
<name>A0A918RYA4_9GAMM</name>
<organism evidence="6 7">
    <name type="scientific">Arenicella chitinivorans</name>
    <dbReference type="NCBI Taxonomy" id="1329800"/>
    <lineage>
        <taxon>Bacteria</taxon>
        <taxon>Pseudomonadati</taxon>
        <taxon>Pseudomonadota</taxon>
        <taxon>Gammaproteobacteria</taxon>
        <taxon>Arenicellales</taxon>
        <taxon>Arenicellaceae</taxon>
        <taxon>Arenicella</taxon>
    </lineage>
</organism>
<dbReference type="InterPro" id="IPR000847">
    <property type="entry name" value="LysR_HTH_N"/>
</dbReference>
<proteinExistence type="inferred from homology"/>
<evidence type="ECO:0000313" key="6">
    <source>
        <dbReference type="EMBL" id="GHA15768.1"/>
    </source>
</evidence>
<dbReference type="EMBL" id="BMXA01000005">
    <property type="protein sequence ID" value="GHA15768.1"/>
    <property type="molecule type" value="Genomic_DNA"/>
</dbReference>
<dbReference type="PRINTS" id="PR00039">
    <property type="entry name" value="HTHLYSR"/>
</dbReference>
<dbReference type="PANTHER" id="PTHR30579:SF8">
    <property type="entry name" value="HTH-TYPE TRANSCRIPTIONAL REGULATOR HDFR"/>
    <property type="match status" value="1"/>
</dbReference>
<dbReference type="SUPFAM" id="SSF46785">
    <property type="entry name" value="Winged helix' DNA-binding domain"/>
    <property type="match status" value="1"/>
</dbReference>
<dbReference type="Pfam" id="PF00126">
    <property type="entry name" value="HTH_1"/>
    <property type="match status" value="1"/>
</dbReference>
<accession>A0A918RYA4</accession>
<keyword evidence="7" id="KW-1185">Reference proteome</keyword>
<evidence type="ECO:0000259" key="5">
    <source>
        <dbReference type="PROSITE" id="PS50931"/>
    </source>
</evidence>
<dbReference type="GO" id="GO:0003700">
    <property type="term" value="F:DNA-binding transcription factor activity"/>
    <property type="evidence" value="ECO:0007669"/>
    <property type="project" value="InterPro"/>
</dbReference>
<dbReference type="AlphaFoldDB" id="A0A918RYA4"/>
<evidence type="ECO:0000256" key="4">
    <source>
        <dbReference type="ARBA" id="ARBA00023163"/>
    </source>
</evidence>
<keyword evidence="3" id="KW-0238">DNA-binding</keyword>
<protein>
    <submittedName>
        <fullName evidence="6">LysR family transcriptional regulator</fullName>
    </submittedName>
</protein>
<dbReference type="PANTHER" id="PTHR30579">
    <property type="entry name" value="TRANSCRIPTIONAL REGULATOR"/>
    <property type="match status" value="1"/>
</dbReference>
<evidence type="ECO:0000256" key="1">
    <source>
        <dbReference type="ARBA" id="ARBA00009437"/>
    </source>
</evidence>
<dbReference type="SUPFAM" id="SSF53850">
    <property type="entry name" value="Periplasmic binding protein-like II"/>
    <property type="match status" value="1"/>
</dbReference>
<dbReference type="Proteomes" id="UP000614811">
    <property type="component" value="Unassembled WGS sequence"/>
</dbReference>
<reference evidence="6" key="1">
    <citation type="journal article" date="2014" name="Int. J. Syst. Evol. Microbiol.">
        <title>Complete genome sequence of Corynebacterium casei LMG S-19264T (=DSM 44701T), isolated from a smear-ripened cheese.</title>
        <authorList>
            <consortium name="US DOE Joint Genome Institute (JGI-PGF)"/>
            <person name="Walter F."/>
            <person name="Albersmeier A."/>
            <person name="Kalinowski J."/>
            <person name="Ruckert C."/>
        </authorList>
    </citation>
    <scope>NUCLEOTIDE SEQUENCE</scope>
    <source>
        <strain evidence="6">KCTC 12711</strain>
    </source>
</reference>
<dbReference type="FunFam" id="1.10.10.10:FF:000001">
    <property type="entry name" value="LysR family transcriptional regulator"/>
    <property type="match status" value="1"/>
</dbReference>
<keyword evidence="4" id="KW-0804">Transcription</keyword>
<feature type="domain" description="HTH lysR-type" evidence="5">
    <location>
        <begin position="1"/>
        <end position="58"/>
    </location>
</feature>
<evidence type="ECO:0000256" key="2">
    <source>
        <dbReference type="ARBA" id="ARBA00023015"/>
    </source>
</evidence>
<keyword evidence="2" id="KW-0805">Transcription regulation</keyword>
<evidence type="ECO:0000256" key="3">
    <source>
        <dbReference type="ARBA" id="ARBA00023125"/>
    </source>
</evidence>
<evidence type="ECO:0000313" key="7">
    <source>
        <dbReference type="Proteomes" id="UP000614811"/>
    </source>
</evidence>
<sequence>MDINAFRTFLEVAKTRHFGRAAGNLCVTQSAVSARIKALEESMGTELFVRERSNIHLSPSGEALLFHANSIVNMWNRARQEVSLPEGMQTSLNVGGLPGLWDIALQEWLNAVLAEHAEMAITAEIYSAELLVEKVINRSLDVAFMYEAPQSHHVESQVFDTIQLRLVASEPGLTSNDALQTGYVYVDWGSYFGVQHAAEFPQSPVAKLYTSSARIAFESIKANGGAAYLATPMVSRAVLAGEVFYVTDAPVFQRAAHAVFHKNSQKSDFVRSLLSLHAQ</sequence>
<dbReference type="GO" id="GO:0003677">
    <property type="term" value="F:DNA binding"/>
    <property type="evidence" value="ECO:0007669"/>
    <property type="project" value="UniProtKB-KW"/>
</dbReference>
<gene>
    <name evidence="6" type="ORF">GCM10008090_26700</name>
</gene>
<dbReference type="Pfam" id="PF03466">
    <property type="entry name" value="LysR_substrate"/>
    <property type="match status" value="1"/>
</dbReference>
<comment type="caution">
    <text evidence="6">The sequence shown here is derived from an EMBL/GenBank/DDBJ whole genome shotgun (WGS) entry which is preliminary data.</text>
</comment>
<comment type="similarity">
    <text evidence="1">Belongs to the LysR transcriptional regulatory family.</text>
</comment>
<dbReference type="InterPro" id="IPR036390">
    <property type="entry name" value="WH_DNA-bd_sf"/>
</dbReference>
<reference evidence="6" key="2">
    <citation type="submission" date="2020-09" db="EMBL/GenBank/DDBJ databases">
        <authorList>
            <person name="Sun Q."/>
            <person name="Kim S."/>
        </authorList>
    </citation>
    <scope>NUCLEOTIDE SEQUENCE</scope>
    <source>
        <strain evidence="6">KCTC 12711</strain>
    </source>
</reference>
<dbReference type="RefSeq" id="WP_189402109.1">
    <property type="nucleotide sequence ID" value="NZ_BMXA01000005.1"/>
</dbReference>